<feature type="domain" description="Isochorismatase-like" evidence="2">
    <location>
        <begin position="26"/>
        <end position="215"/>
    </location>
</feature>
<dbReference type="PANTHER" id="PTHR43540">
    <property type="entry name" value="PEROXYUREIDOACRYLATE/UREIDOACRYLATE AMIDOHYDROLASE-RELATED"/>
    <property type="match status" value="1"/>
</dbReference>
<dbReference type="InterPro" id="IPR050272">
    <property type="entry name" value="Isochorismatase-like_hydrls"/>
</dbReference>
<comment type="caution">
    <text evidence="3">The sequence shown here is derived from an EMBL/GenBank/DDBJ whole genome shotgun (WGS) entry which is preliminary data.</text>
</comment>
<evidence type="ECO:0000259" key="2">
    <source>
        <dbReference type="Pfam" id="PF00857"/>
    </source>
</evidence>
<keyword evidence="1 3" id="KW-0378">Hydrolase</keyword>
<proteinExistence type="predicted"/>
<dbReference type="Pfam" id="PF00857">
    <property type="entry name" value="Isochorismatase"/>
    <property type="match status" value="1"/>
</dbReference>
<dbReference type="EMBL" id="JAXIVS010000008">
    <property type="protein sequence ID" value="MDY7229370.1"/>
    <property type="molecule type" value="Genomic_DNA"/>
</dbReference>
<organism evidence="3 4">
    <name type="scientific">Hyalangium rubrum</name>
    <dbReference type="NCBI Taxonomy" id="3103134"/>
    <lineage>
        <taxon>Bacteria</taxon>
        <taxon>Pseudomonadati</taxon>
        <taxon>Myxococcota</taxon>
        <taxon>Myxococcia</taxon>
        <taxon>Myxococcales</taxon>
        <taxon>Cystobacterineae</taxon>
        <taxon>Archangiaceae</taxon>
        <taxon>Hyalangium</taxon>
    </lineage>
</organism>
<gene>
    <name evidence="3" type="ORF">SYV04_23455</name>
</gene>
<accession>A0ABU5H7D1</accession>
<evidence type="ECO:0000313" key="3">
    <source>
        <dbReference type="EMBL" id="MDY7229370.1"/>
    </source>
</evidence>
<dbReference type="PANTHER" id="PTHR43540:SF1">
    <property type="entry name" value="ISOCHORISMATASE HYDROLASE"/>
    <property type="match status" value="1"/>
</dbReference>
<dbReference type="SUPFAM" id="SSF52499">
    <property type="entry name" value="Isochorismatase-like hydrolases"/>
    <property type="match status" value="1"/>
</dbReference>
<evidence type="ECO:0000256" key="1">
    <source>
        <dbReference type="ARBA" id="ARBA00022801"/>
    </source>
</evidence>
<dbReference type="GO" id="GO:0016787">
    <property type="term" value="F:hydrolase activity"/>
    <property type="evidence" value="ECO:0007669"/>
    <property type="project" value="UniProtKB-KW"/>
</dbReference>
<keyword evidence="4" id="KW-1185">Reference proteome</keyword>
<sequence>MKPVYLPPIDAEGGAYRERSIEPRRTALLNIDMQNMEVSREIRDRARQPGTPESRKASYYERVERLVIPNQQRLQAAARKAGLEVIFTTIESLTRDGRDRSLDHKISRLHAPKGSWEGRVIDEVAPVGDEIIIPKTSSGIFNSTNIEYVLRNLGIEYLIVYGVLTDQCVESAIRDAADRGFMVTQIEDCCASYTPEQHEHSIHAMKGHYCRTRSTDEMIAELERLTTGAQVA</sequence>
<dbReference type="RefSeq" id="WP_321548096.1">
    <property type="nucleotide sequence ID" value="NZ_JAXIVS010000008.1"/>
</dbReference>
<dbReference type="InterPro" id="IPR036380">
    <property type="entry name" value="Isochorismatase-like_sf"/>
</dbReference>
<dbReference type="Proteomes" id="UP001291309">
    <property type="component" value="Unassembled WGS sequence"/>
</dbReference>
<evidence type="ECO:0000313" key="4">
    <source>
        <dbReference type="Proteomes" id="UP001291309"/>
    </source>
</evidence>
<dbReference type="EC" id="3.-.-.-" evidence="3"/>
<dbReference type="CDD" id="cd00431">
    <property type="entry name" value="cysteine_hydrolases"/>
    <property type="match status" value="1"/>
</dbReference>
<protein>
    <submittedName>
        <fullName evidence="3">Isochorismatase family cysteine hydrolase</fullName>
        <ecNumber evidence="3">3.-.-.-</ecNumber>
    </submittedName>
</protein>
<dbReference type="InterPro" id="IPR000868">
    <property type="entry name" value="Isochorismatase-like_dom"/>
</dbReference>
<name>A0ABU5H7D1_9BACT</name>
<reference evidence="3 4" key="1">
    <citation type="submission" date="2023-12" db="EMBL/GenBank/DDBJ databases">
        <title>the genome sequence of Hyalangium sp. s54d21.</title>
        <authorList>
            <person name="Zhang X."/>
        </authorList>
    </citation>
    <scope>NUCLEOTIDE SEQUENCE [LARGE SCALE GENOMIC DNA]</scope>
    <source>
        <strain evidence="4">s54d21</strain>
    </source>
</reference>
<dbReference type="Gene3D" id="3.40.50.850">
    <property type="entry name" value="Isochorismatase-like"/>
    <property type="match status" value="1"/>
</dbReference>